<evidence type="ECO:0000313" key="1">
    <source>
        <dbReference type="EMBL" id="QHT84298.1"/>
    </source>
</evidence>
<organism evidence="1">
    <name type="scientific">viral metagenome</name>
    <dbReference type="NCBI Taxonomy" id="1070528"/>
    <lineage>
        <taxon>unclassified sequences</taxon>
        <taxon>metagenomes</taxon>
        <taxon>organismal metagenomes</taxon>
    </lineage>
</organism>
<sequence length="92" mass="11363">MVKAQDLINEQRERDRHKEKVYKKIYKKVEIKIMHASSMNLYECWYQLPEFLFNIPLYNLQGCKSYLQSKFRNDGFNVYFPEENIIYISWKK</sequence>
<dbReference type="InterPro" id="IPR043977">
    <property type="entry name" value="DUF5759"/>
</dbReference>
<reference evidence="1" key="1">
    <citation type="journal article" date="2020" name="Nature">
        <title>Giant virus diversity and host interactions through global metagenomics.</title>
        <authorList>
            <person name="Schulz F."/>
            <person name="Roux S."/>
            <person name="Paez-Espino D."/>
            <person name="Jungbluth S."/>
            <person name="Walsh D.A."/>
            <person name="Denef V.J."/>
            <person name="McMahon K.D."/>
            <person name="Konstantinidis K.T."/>
            <person name="Eloe-Fadrosh E.A."/>
            <person name="Kyrpides N.C."/>
            <person name="Woyke T."/>
        </authorList>
    </citation>
    <scope>NUCLEOTIDE SEQUENCE</scope>
    <source>
        <strain evidence="1">GVMAG-M-3300023184-177</strain>
    </source>
</reference>
<protein>
    <submittedName>
        <fullName evidence="1">Uncharacterized protein</fullName>
    </submittedName>
</protein>
<dbReference type="AlphaFoldDB" id="A0A6C0HU53"/>
<accession>A0A6C0HU53</accession>
<dbReference type="Pfam" id="PF19063">
    <property type="entry name" value="DUF5759"/>
    <property type="match status" value="1"/>
</dbReference>
<name>A0A6C0HU53_9ZZZZ</name>
<dbReference type="EMBL" id="MN740017">
    <property type="protein sequence ID" value="QHT84298.1"/>
    <property type="molecule type" value="Genomic_DNA"/>
</dbReference>
<proteinExistence type="predicted"/>